<proteinExistence type="predicted"/>
<dbReference type="VEuPathDB" id="FungiDB:MELLADRAFT_106073"/>
<dbReference type="InParanoid" id="F4RKA5"/>
<dbReference type="OrthoDB" id="431557at2759"/>
<sequence>MLIRRQMYCSRSNLTFLIDLSNLINHHLLDCGIEPDSTLAEDFVSWRPHLGVQLTTVIAGTNGQARSFLSPQLVNPISKLPNAQALPSPMYLGLLIEALMDQLLPAEDWASVTERQIICEIIANVILVPFFCKLSKPATIYSLIAVCKSNIRVLELNQIAFA</sequence>
<dbReference type="KEGG" id="mlr:MELLADRAFT_106073"/>
<dbReference type="RefSeq" id="XP_007409656.1">
    <property type="nucleotide sequence ID" value="XM_007409594.1"/>
</dbReference>
<keyword evidence="3" id="KW-1185">Reference proteome</keyword>
<dbReference type="STRING" id="747676.F4RKA5"/>
<accession>F4RKA5</accession>
<dbReference type="HOGENOM" id="CLU_1635763_0_0_1"/>
<evidence type="ECO:0000313" key="3">
    <source>
        <dbReference type="Proteomes" id="UP000001072"/>
    </source>
</evidence>
<dbReference type="EMBL" id="GL883105">
    <property type="protein sequence ID" value="EGG07214.1"/>
    <property type="molecule type" value="Genomic_DNA"/>
</dbReference>
<dbReference type="Proteomes" id="UP000001072">
    <property type="component" value="Unassembled WGS sequence"/>
</dbReference>
<evidence type="ECO:0000313" key="2">
    <source>
        <dbReference type="EMBL" id="EGG07214.1"/>
    </source>
</evidence>
<gene>
    <name evidence="2" type="ORF">MELLADRAFT_106073</name>
</gene>
<evidence type="ECO:0000259" key="1">
    <source>
        <dbReference type="Pfam" id="PF02194"/>
    </source>
</evidence>
<dbReference type="GeneID" id="18922795"/>
<name>F4RKA5_MELLP</name>
<reference evidence="3" key="1">
    <citation type="journal article" date="2011" name="Proc. Natl. Acad. Sci. U.S.A.">
        <title>Obligate biotrophy features unraveled by the genomic analysis of rust fungi.</title>
        <authorList>
            <person name="Duplessis S."/>
            <person name="Cuomo C.A."/>
            <person name="Lin Y.-C."/>
            <person name="Aerts A."/>
            <person name="Tisserant E."/>
            <person name="Veneault-Fourrey C."/>
            <person name="Joly D.L."/>
            <person name="Hacquard S."/>
            <person name="Amselem J."/>
            <person name="Cantarel B.L."/>
            <person name="Chiu R."/>
            <person name="Coutinho P.M."/>
            <person name="Feau N."/>
            <person name="Field M."/>
            <person name="Frey P."/>
            <person name="Gelhaye E."/>
            <person name="Goldberg J."/>
            <person name="Grabherr M.G."/>
            <person name="Kodira C.D."/>
            <person name="Kohler A."/>
            <person name="Kuees U."/>
            <person name="Lindquist E.A."/>
            <person name="Lucas S.M."/>
            <person name="Mago R."/>
            <person name="Mauceli E."/>
            <person name="Morin E."/>
            <person name="Murat C."/>
            <person name="Pangilinan J.L."/>
            <person name="Park R."/>
            <person name="Pearson M."/>
            <person name="Quesneville H."/>
            <person name="Rouhier N."/>
            <person name="Sakthikumar S."/>
            <person name="Salamov A.A."/>
            <person name="Schmutz J."/>
            <person name="Selles B."/>
            <person name="Shapiro H."/>
            <person name="Tanguay P."/>
            <person name="Tuskan G.A."/>
            <person name="Henrissat B."/>
            <person name="Van de Peer Y."/>
            <person name="Rouze P."/>
            <person name="Ellis J.G."/>
            <person name="Dodds P.N."/>
            <person name="Schein J.E."/>
            <person name="Zhong S."/>
            <person name="Hamelin R.C."/>
            <person name="Grigoriev I.V."/>
            <person name="Szabo L.J."/>
            <person name="Martin F."/>
        </authorList>
    </citation>
    <scope>NUCLEOTIDE SEQUENCE [LARGE SCALE GENOMIC DNA]</scope>
    <source>
        <strain evidence="3">98AG31 / pathotype 3-4-7</strain>
    </source>
</reference>
<dbReference type="InterPro" id="IPR003114">
    <property type="entry name" value="Phox_assoc"/>
</dbReference>
<dbReference type="Pfam" id="PF02194">
    <property type="entry name" value="PXA"/>
    <property type="match status" value="1"/>
</dbReference>
<dbReference type="AlphaFoldDB" id="F4RKA5"/>
<feature type="domain" description="PXA" evidence="1">
    <location>
        <begin position="20"/>
        <end position="145"/>
    </location>
</feature>
<organism evidence="3">
    <name type="scientific">Melampsora larici-populina (strain 98AG31 / pathotype 3-4-7)</name>
    <name type="common">Poplar leaf rust fungus</name>
    <dbReference type="NCBI Taxonomy" id="747676"/>
    <lineage>
        <taxon>Eukaryota</taxon>
        <taxon>Fungi</taxon>
        <taxon>Dikarya</taxon>
        <taxon>Basidiomycota</taxon>
        <taxon>Pucciniomycotina</taxon>
        <taxon>Pucciniomycetes</taxon>
        <taxon>Pucciniales</taxon>
        <taxon>Melampsoraceae</taxon>
        <taxon>Melampsora</taxon>
    </lineage>
</organism>
<dbReference type="eggNOG" id="ENOG502RYEC">
    <property type="taxonomic scope" value="Eukaryota"/>
</dbReference>
<protein>
    <recommendedName>
        <fullName evidence="1">PXA domain-containing protein</fullName>
    </recommendedName>
</protein>